<evidence type="ECO:0000313" key="1">
    <source>
        <dbReference type="EMBL" id="KAK2552207.1"/>
    </source>
</evidence>
<organism evidence="1 2">
    <name type="scientific">Acropora cervicornis</name>
    <name type="common">Staghorn coral</name>
    <dbReference type="NCBI Taxonomy" id="6130"/>
    <lineage>
        <taxon>Eukaryota</taxon>
        <taxon>Metazoa</taxon>
        <taxon>Cnidaria</taxon>
        <taxon>Anthozoa</taxon>
        <taxon>Hexacorallia</taxon>
        <taxon>Scleractinia</taxon>
        <taxon>Astrocoeniina</taxon>
        <taxon>Acroporidae</taxon>
        <taxon>Acropora</taxon>
    </lineage>
</organism>
<dbReference type="Proteomes" id="UP001249851">
    <property type="component" value="Unassembled WGS sequence"/>
</dbReference>
<proteinExistence type="predicted"/>
<comment type="caution">
    <text evidence="1">The sequence shown here is derived from an EMBL/GenBank/DDBJ whole genome shotgun (WGS) entry which is preliminary data.</text>
</comment>
<protein>
    <submittedName>
        <fullName evidence="1">Transposon TX1 uncharacterized 149 kDa protein</fullName>
    </submittedName>
</protein>
<dbReference type="InterPro" id="IPR036691">
    <property type="entry name" value="Endo/exonu/phosph_ase_sf"/>
</dbReference>
<dbReference type="CDD" id="cd09076">
    <property type="entry name" value="L1-EN"/>
    <property type="match status" value="1"/>
</dbReference>
<keyword evidence="2" id="KW-1185">Reference proteome</keyword>
<dbReference type="Gene3D" id="3.60.10.10">
    <property type="entry name" value="Endonuclease/exonuclease/phosphatase"/>
    <property type="match status" value="1"/>
</dbReference>
<name>A0AAD9Q003_ACRCE</name>
<reference evidence="1" key="1">
    <citation type="journal article" date="2023" name="G3 (Bethesda)">
        <title>Whole genome assembly and annotation of the endangered Caribbean coral Acropora cervicornis.</title>
        <authorList>
            <person name="Selwyn J.D."/>
            <person name="Vollmer S.V."/>
        </authorList>
    </citation>
    <scope>NUCLEOTIDE SEQUENCE</scope>
    <source>
        <strain evidence="1">K2</strain>
    </source>
</reference>
<sequence length="546" mass="63823">MTIKRRWKGDSYFAHGTANARGVSAVLIHPRLHHIVKQVRSDNEGCIVNILLDSDDHILNSVNVYAPNKDCERGVFFTDLNRFLSSSHENIIAGDFNCILDAKLDKFGGDPNPRHSAIVYLNTLISRFGLCDIWRRRHKDERNFTWTRKNISDNSFIRTRIDFFLTSKSLDPYISAVDIGPFANSDHDYVLLTLNFDQVLRGPGFWHFNNDLLSDSLFQHDIERFWDDWQTKMDNFENPLVWWDKAKFHFKLILIRRLKIRGKLRRHERLQIEQHLARLQLKAQSGNASDIERFLLVKEKLKQLDIKNLECTKIRAKARFMDEGEKSSRYLFSLEKQRKADHTIKVLRKDNMDTVTDPHDFYTNLYSAESCDESARSLFLDVHFPKLTEEARASCDDRLTEEELREALFSMENNKSPGVDGLSINFYKHFWPLFSDKLLLVYNYAFDSGCLSVSQRRRIISLVFKKGDRTLLKNWRPRTLLTMDYKILTKALANRLQRVLPLIVHTDQTASVKGRTINDNVRLLHDVIYYASYCDIPLAVISVDQL</sequence>
<reference evidence="1" key="2">
    <citation type="journal article" date="2023" name="Science">
        <title>Genomic signatures of disease resistance in endangered staghorn corals.</title>
        <authorList>
            <person name="Vollmer S.V."/>
            <person name="Selwyn J.D."/>
            <person name="Despard B.A."/>
            <person name="Roesel C.L."/>
        </authorList>
    </citation>
    <scope>NUCLEOTIDE SEQUENCE</scope>
    <source>
        <strain evidence="1">K2</strain>
    </source>
</reference>
<accession>A0AAD9Q003</accession>
<evidence type="ECO:0000313" key="2">
    <source>
        <dbReference type="Proteomes" id="UP001249851"/>
    </source>
</evidence>
<gene>
    <name evidence="1" type="ORF">P5673_026730</name>
</gene>
<dbReference type="AlphaFoldDB" id="A0AAD9Q003"/>
<dbReference type="SUPFAM" id="SSF56219">
    <property type="entry name" value="DNase I-like"/>
    <property type="match status" value="1"/>
</dbReference>
<dbReference type="PANTHER" id="PTHR19446">
    <property type="entry name" value="REVERSE TRANSCRIPTASES"/>
    <property type="match status" value="1"/>
</dbReference>
<dbReference type="EMBL" id="JARQWQ010000089">
    <property type="protein sequence ID" value="KAK2552207.1"/>
    <property type="molecule type" value="Genomic_DNA"/>
</dbReference>